<evidence type="ECO:0000313" key="7">
    <source>
        <dbReference type="Proteomes" id="UP000318717"/>
    </source>
</evidence>
<evidence type="ECO:0000256" key="4">
    <source>
        <dbReference type="ARBA" id="ARBA00023163"/>
    </source>
</evidence>
<proteinExistence type="inferred from homology"/>
<dbReference type="PANTHER" id="PTHR30537:SF26">
    <property type="entry name" value="GLYCINE CLEAVAGE SYSTEM TRANSCRIPTIONAL ACTIVATOR"/>
    <property type="match status" value="1"/>
</dbReference>
<evidence type="ECO:0000259" key="5">
    <source>
        <dbReference type="PROSITE" id="PS50931"/>
    </source>
</evidence>
<dbReference type="PROSITE" id="PS50931">
    <property type="entry name" value="HTH_LYSR"/>
    <property type="match status" value="1"/>
</dbReference>
<dbReference type="PANTHER" id="PTHR30537">
    <property type="entry name" value="HTH-TYPE TRANSCRIPTIONAL REGULATOR"/>
    <property type="match status" value="1"/>
</dbReference>
<protein>
    <submittedName>
        <fullName evidence="6">LysR family transcriptional regulator</fullName>
    </submittedName>
</protein>
<dbReference type="GO" id="GO:0003700">
    <property type="term" value="F:DNA-binding transcription factor activity"/>
    <property type="evidence" value="ECO:0007669"/>
    <property type="project" value="InterPro"/>
</dbReference>
<dbReference type="InterPro" id="IPR036390">
    <property type="entry name" value="WH_DNA-bd_sf"/>
</dbReference>
<evidence type="ECO:0000256" key="2">
    <source>
        <dbReference type="ARBA" id="ARBA00023015"/>
    </source>
</evidence>
<dbReference type="Pfam" id="PF00126">
    <property type="entry name" value="HTH_1"/>
    <property type="match status" value="1"/>
</dbReference>
<dbReference type="RefSeq" id="WP_141345252.1">
    <property type="nucleotide sequence ID" value="NZ_BJLF01000007.1"/>
</dbReference>
<dbReference type="InterPro" id="IPR036388">
    <property type="entry name" value="WH-like_DNA-bd_sf"/>
</dbReference>
<keyword evidence="2" id="KW-0805">Transcription regulation</keyword>
<organism evidence="6 7">
    <name type="scientific">Vibrio inusitatus NBRC 102082</name>
    <dbReference type="NCBI Taxonomy" id="1219070"/>
    <lineage>
        <taxon>Bacteria</taxon>
        <taxon>Pseudomonadati</taxon>
        <taxon>Pseudomonadota</taxon>
        <taxon>Gammaproteobacteria</taxon>
        <taxon>Vibrionales</taxon>
        <taxon>Vibrionaceae</taxon>
        <taxon>Vibrio</taxon>
    </lineage>
</organism>
<gene>
    <name evidence="6" type="ORF">VIN01S_17110</name>
</gene>
<dbReference type="Pfam" id="PF03466">
    <property type="entry name" value="LysR_substrate"/>
    <property type="match status" value="1"/>
</dbReference>
<dbReference type="OrthoDB" id="6787458at2"/>
<dbReference type="CDD" id="cd08432">
    <property type="entry name" value="PBP2_GcdR_TrpI_HvrB_AmpR_like"/>
    <property type="match status" value="1"/>
</dbReference>
<dbReference type="InterPro" id="IPR005119">
    <property type="entry name" value="LysR_subst-bd"/>
</dbReference>
<dbReference type="Gene3D" id="1.10.10.10">
    <property type="entry name" value="Winged helix-like DNA-binding domain superfamily/Winged helix DNA-binding domain"/>
    <property type="match status" value="1"/>
</dbReference>
<dbReference type="Proteomes" id="UP000318717">
    <property type="component" value="Unassembled WGS sequence"/>
</dbReference>
<evidence type="ECO:0000313" key="6">
    <source>
        <dbReference type="EMBL" id="GEA50907.1"/>
    </source>
</evidence>
<name>A0A4Y3HV26_9VIBR</name>
<feature type="domain" description="HTH lysR-type" evidence="5">
    <location>
        <begin position="1"/>
        <end position="63"/>
    </location>
</feature>
<comment type="similarity">
    <text evidence="1">Belongs to the LysR transcriptional regulatory family.</text>
</comment>
<dbReference type="InterPro" id="IPR058163">
    <property type="entry name" value="LysR-type_TF_proteobact-type"/>
</dbReference>
<keyword evidence="4" id="KW-0804">Transcription</keyword>
<dbReference type="GO" id="GO:0006351">
    <property type="term" value="P:DNA-templated transcription"/>
    <property type="evidence" value="ECO:0007669"/>
    <property type="project" value="TreeGrafter"/>
</dbReference>
<evidence type="ECO:0000256" key="3">
    <source>
        <dbReference type="ARBA" id="ARBA00023125"/>
    </source>
</evidence>
<accession>A0A4Y3HV26</accession>
<keyword evidence="3" id="KW-0238">DNA-binding</keyword>
<dbReference type="SUPFAM" id="SSF53850">
    <property type="entry name" value="Periplasmic binding protein-like II"/>
    <property type="match status" value="1"/>
</dbReference>
<dbReference type="NCBIfam" id="NF008352">
    <property type="entry name" value="PRK11139.1"/>
    <property type="match status" value="1"/>
</dbReference>
<dbReference type="SUPFAM" id="SSF46785">
    <property type="entry name" value="Winged helix' DNA-binding domain"/>
    <property type="match status" value="1"/>
</dbReference>
<evidence type="ECO:0000256" key="1">
    <source>
        <dbReference type="ARBA" id="ARBA00009437"/>
    </source>
</evidence>
<reference evidence="6 7" key="1">
    <citation type="submission" date="2019-06" db="EMBL/GenBank/DDBJ databases">
        <title>Whole genome shotgun sequence of Vibrio inusitatus NBRC 102082.</title>
        <authorList>
            <person name="Hosoyama A."/>
            <person name="Uohara A."/>
            <person name="Ohji S."/>
            <person name="Ichikawa N."/>
        </authorList>
    </citation>
    <scope>NUCLEOTIDE SEQUENCE [LARGE SCALE GENOMIC DNA]</scope>
    <source>
        <strain evidence="6 7">NBRC 102082</strain>
    </source>
</reference>
<dbReference type="EMBL" id="BJLF01000007">
    <property type="protein sequence ID" value="GEA50907.1"/>
    <property type="molecule type" value="Genomic_DNA"/>
</dbReference>
<comment type="caution">
    <text evidence="6">The sequence shown here is derived from an EMBL/GenBank/DDBJ whole genome shotgun (WGS) entry which is preliminary data.</text>
</comment>
<keyword evidence="7" id="KW-1185">Reference proteome</keyword>
<dbReference type="GO" id="GO:0043565">
    <property type="term" value="F:sequence-specific DNA binding"/>
    <property type="evidence" value="ECO:0007669"/>
    <property type="project" value="TreeGrafter"/>
</dbReference>
<dbReference type="AlphaFoldDB" id="A0A4Y3HV26"/>
<dbReference type="InterPro" id="IPR000847">
    <property type="entry name" value="LysR_HTH_N"/>
</dbReference>
<dbReference type="Gene3D" id="3.40.190.10">
    <property type="entry name" value="Periplasmic binding protein-like II"/>
    <property type="match status" value="2"/>
</dbReference>
<sequence length="306" mass="34414">MKIPVHLNALKAFEASARHRSFSGAASELYVTPAAVGQLVRSLEDWVGEPLFYRSNSGKYRLTLTETAQRALPDIQLGFEKLSLGLEHMQKTTTVGALNVTVSPAFAAKWLLPKLHRFQSQWPDIDVRLDMRLKSVDFSSQNIDIGVRYGLGKWPGLDAERLMTEEVFPVCSPILLGGEKQLSKPKQILKHTLVHDLSVASHKSFPTWEQWLDKASVSNTVAEHNLRINNSAAVLQSAIDGVGVALARSVMVRDDLVSGRLVRLFPDITFDSPLAYYIVYRRESFELSRVQAFRQWLLNEVNANHY</sequence>